<protein>
    <submittedName>
        <fullName evidence="2">Uncharacterized protein</fullName>
    </submittedName>
</protein>
<feature type="non-terminal residue" evidence="2">
    <location>
        <position position="351"/>
    </location>
</feature>
<reference evidence="3" key="1">
    <citation type="journal article" date="2018" name="Nat. Microbiol.">
        <title>Leveraging single-cell genomics to expand the fungal tree of life.</title>
        <authorList>
            <person name="Ahrendt S.R."/>
            <person name="Quandt C.A."/>
            <person name="Ciobanu D."/>
            <person name="Clum A."/>
            <person name="Salamov A."/>
            <person name="Andreopoulos B."/>
            <person name="Cheng J.F."/>
            <person name="Woyke T."/>
            <person name="Pelin A."/>
            <person name="Henrissat B."/>
            <person name="Reynolds N.K."/>
            <person name="Benny G.L."/>
            <person name="Smith M.E."/>
            <person name="James T.Y."/>
            <person name="Grigoriev I.V."/>
        </authorList>
    </citation>
    <scope>NUCLEOTIDE SEQUENCE [LARGE SCALE GENOMIC DNA]</scope>
    <source>
        <strain evidence="3">ATCC 52028</strain>
    </source>
</reference>
<dbReference type="Proteomes" id="UP000268535">
    <property type="component" value="Unassembled WGS sequence"/>
</dbReference>
<proteinExistence type="predicted"/>
<dbReference type="AlphaFoldDB" id="A0A4P9WWV6"/>
<feature type="compositionally biased region" description="Basic and acidic residues" evidence="1">
    <location>
        <begin position="157"/>
        <end position="174"/>
    </location>
</feature>
<sequence length="351" mass="36911">MAFWQPFLCIRWCFGDGADGAWRTLVPVGAMARESLSTGAPLVGRHRSCTFLYFWKLRRYDRETTASGDLWDRPAASADPQRRFPASFDPRRCIRSGLLLLWCPRPGRRPPAPVAAATDPKRSAVLFRGPSHRAEPNHRSFIWRIGLTGGHAGHRPGPQDHGHGGTDPSDDPRHRSYGCDTDIVPAAHHAHLALTRAPFATDASAADAAAADDDADAAGADAGGALAVAGHPSAAIVGVVVAHARVALIRHSDVCIADAAIADTGAGICLANRPDAHITSVYGGDGAHGAAGGSHADHAAALVPVAPLGDAHVTAAIQRSLSTLAQEVGEPVHATPKFIQDALRIYTESIY</sequence>
<accession>A0A4P9WWV6</accession>
<gene>
    <name evidence="2" type="ORF">CAUPRSCDRAFT_11339</name>
</gene>
<name>A0A4P9WWV6_9FUNG</name>
<dbReference type="EMBL" id="ML009491">
    <property type="protein sequence ID" value="RKO96965.1"/>
    <property type="molecule type" value="Genomic_DNA"/>
</dbReference>
<organism evidence="2 3">
    <name type="scientific">Caulochytrium protostelioides</name>
    <dbReference type="NCBI Taxonomy" id="1555241"/>
    <lineage>
        <taxon>Eukaryota</taxon>
        <taxon>Fungi</taxon>
        <taxon>Fungi incertae sedis</taxon>
        <taxon>Chytridiomycota</taxon>
        <taxon>Chytridiomycota incertae sedis</taxon>
        <taxon>Chytridiomycetes</taxon>
        <taxon>Caulochytriales</taxon>
        <taxon>Caulochytriaceae</taxon>
        <taxon>Caulochytrium</taxon>
    </lineage>
</organism>
<evidence type="ECO:0000256" key="1">
    <source>
        <dbReference type="SAM" id="MobiDB-lite"/>
    </source>
</evidence>
<evidence type="ECO:0000313" key="3">
    <source>
        <dbReference type="Proteomes" id="UP000268535"/>
    </source>
</evidence>
<evidence type="ECO:0000313" key="2">
    <source>
        <dbReference type="EMBL" id="RKO96965.1"/>
    </source>
</evidence>
<feature type="region of interest" description="Disordered" evidence="1">
    <location>
        <begin position="147"/>
        <end position="180"/>
    </location>
</feature>